<dbReference type="InterPro" id="IPR016155">
    <property type="entry name" value="Mopterin_synth/thiamin_S_b"/>
</dbReference>
<evidence type="ECO:0008006" key="4">
    <source>
        <dbReference type="Google" id="ProtNLM"/>
    </source>
</evidence>
<dbReference type="PANTHER" id="PTHR33359:SF1">
    <property type="entry name" value="MOLYBDOPTERIN SYNTHASE SULFUR CARRIER SUBUNIT"/>
    <property type="match status" value="1"/>
</dbReference>
<organism evidence="2 3">
    <name type="scientific">Batrachochytrium salamandrivorans</name>
    <dbReference type="NCBI Taxonomy" id="1357716"/>
    <lineage>
        <taxon>Eukaryota</taxon>
        <taxon>Fungi</taxon>
        <taxon>Fungi incertae sedis</taxon>
        <taxon>Chytridiomycota</taxon>
        <taxon>Chytridiomycota incertae sedis</taxon>
        <taxon>Chytridiomycetes</taxon>
        <taxon>Rhizophydiales</taxon>
        <taxon>Rhizophydiales incertae sedis</taxon>
        <taxon>Batrachochytrium</taxon>
    </lineage>
</organism>
<dbReference type="SUPFAM" id="SSF54285">
    <property type="entry name" value="MoaD/ThiS"/>
    <property type="match status" value="1"/>
</dbReference>
<dbReference type="InterPro" id="IPR044672">
    <property type="entry name" value="MOCS2A"/>
</dbReference>
<gene>
    <name evidence="2" type="ORF">BASA50_011245</name>
</gene>
<dbReference type="InterPro" id="IPR003749">
    <property type="entry name" value="ThiS/MoaD-like"/>
</dbReference>
<dbReference type="EMBL" id="JAFCIX010000555">
    <property type="protein sequence ID" value="KAH6587641.1"/>
    <property type="molecule type" value="Genomic_DNA"/>
</dbReference>
<proteinExistence type="predicted"/>
<evidence type="ECO:0000313" key="3">
    <source>
        <dbReference type="Proteomes" id="UP001648503"/>
    </source>
</evidence>
<keyword evidence="1" id="KW-0547">Nucleotide-binding</keyword>
<dbReference type="Pfam" id="PF02597">
    <property type="entry name" value="ThiS"/>
    <property type="match status" value="1"/>
</dbReference>
<accession>A0ABQ8EX82</accession>
<dbReference type="PANTHER" id="PTHR33359">
    <property type="entry name" value="MOLYBDOPTERIN SYNTHASE SULFUR CARRIER SUBUNIT"/>
    <property type="match status" value="1"/>
</dbReference>
<keyword evidence="3" id="KW-1185">Reference proteome</keyword>
<dbReference type="InterPro" id="IPR012675">
    <property type="entry name" value="Beta-grasp_dom_sf"/>
</dbReference>
<sequence length="90" mass="9951">MQVKILFFASCRDLLGIEQDELCFPGESVDVPRLLSALTTKYPALHQILESSMLAVNMSYVDRQGFSENGKFMEIYHGDEVAVIPPVSGG</sequence>
<evidence type="ECO:0000313" key="2">
    <source>
        <dbReference type="EMBL" id="KAH6587641.1"/>
    </source>
</evidence>
<reference evidence="2 3" key="1">
    <citation type="submission" date="2021-02" db="EMBL/GenBank/DDBJ databases">
        <title>Variation within the Batrachochytrium salamandrivorans European outbreak.</title>
        <authorList>
            <person name="Kelly M."/>
            <person name="Pasmans F."/>
            <person name="Shea T.P."/>
            <person name="Munoz J.F."/>
            <person name="Carranza S."/>
            <person name="Cuomo C.A."/>
            <person name="Martel A."/>
        </authorList>
    </citation>
    <scope>NUCLEOTIDE SEQUENCE [LARGE SCALE GENOMIC DNA]</scope>
    <source>
        <strain evidence="2 3">AMFP18/2</strain>
    </source>
</reference>
<protein>
    <recommendedName>
        <fullName evidence="4">Molybdopterin synthase sulfur carrier subunit</fullName>
    </recommendedName>
</protein>
<comment type="caution">
    <text evidence="2">The sequence shown here is derived from an EMBL/GenBank/DDBJ whole genome shotgun (WGS) entry which is preliminary data.</text>
</comment>
<evidence type="ECO:0000256" key="1">
    <source>
        <dbReference type="ARBA" id="ARBA00022741"/>
    </source>
</evidence>
<dbReference type="Proteomes" id="UP001648503">
    <property type="component" value="Unassembled WGS sequence"/>
</dbReference>
<name>A0ABQ8EX82_9FUNG</name>
<dbReference type="CDD" id="cd00754">
    <property type="entry name" value="Ubl_MoaD"/>
    <property type="match status" value="1"/>
</dbReference>
<dbReference type="Gene3D" id="3.10.20.30">
    <property type="match status" value="1"/>
</dbReference>